<evidence type="ECO:0000256" key="10">
    <source>
        <dbReference type="RuleBase" id="RU363032"/>
    </source>
</evidence>
<feature type="transmembrane region" description="Helical" evidence="10">
    <location>
        <begin position="45"/>
        <end position="67"/>
    </location>
</feature>
<keyword evidence="8 10" id="KW-1133">Transmembrane helix</keyword>
<feature type="transmembrane region" description="Helical" evidence="10">
    <location>
        <begin position="183"/>
        <end position="204"/>
    </location>
</feature>
<evidence type="ECO:0000259" key="11">
    <source>
        <dbReference type="PROSITE" id="PS50928"/>
    </source>
</evidence>
<keyword evidence="13" id="KW-1185">Reference proteome</keyword>
<dbReference type="SUPFAM" id="SSF161098">
    <property type="entry name" value="MetI-like"/>
    <property type="match status" value="1"/>
</dbReference>
<keyword evidence="7" id="KW-0029">Amino-acid transport</keyword>
<dbReference type="CDD" id="cd06261">
    <property type="entry name" value="TM_PBP2"/>
    <property type="match status" value="1"/>
</dbReference>
<evidence type="ECO:0000313" key="12">
    <source>
        <dbReference type="EMBL" id="GAA4500127.1"/>
    </source>
</evidence>
<accession>A0ABP8QD92</accession>
<evidence type="ECO:0000256" key="7">
    <source>
        <dbReference type="ARBA" id="ARBA00022970"/>
    </source>
</evidence>
<comment type="subcellular location">
    <subcellularLocation>
        <location evidence="1">Cell inner membrane</location>
        <topology evidence="1">Multi-pass membrane protein</topology>
    </subcellularLocation>
    <subcellularLocation>
        <location evidence="10">Cell membrane</location>
        <topology evidence="10">Multi-pass membrane protein</topology>
    </subcellularLocation>
</comment>
<dbReference type="Gene3D" id="1.10.3720.10">
    <property type="entry name" value="MetI-like"/>
    <property type="match status" value="1"/>
</dbReference>
<evidence type="ECO:0000256" key="1">
    <source>
        <dbReference type="ARBA" id="ARBA00004429"/>
    </source>
</evidence>
<keyword evidence="3 10" id="KW-0813">Transport</keyword>
<sequence length="216" mass="23807">MMGLLLDAALMTLGLALVSLVVGLLLALLLSAAELSRYRLLRWPVVGLTTLIRGLPEILVVLFVYFGSSQLLFYLTGDYVEFSPFWCGVVALALLFASYGTQTLRAALNAVPLGQWQAARALGLPVRHTFLRIVLPQAWRHAIPGLGNQWLVLLKDTALVSLIGVNDLMRQAQMNSASSYAPFTWYALAAAIYLLITLVSGWWLKRARLHAHRYGG</sequence>
<dbReference type="PROSITE" id="PS50928">
    <property type="entry name" value="ABC_TM1"/>
    <property type="match status" value="1"/>
</dbReference>
<evidence type="ECO:0000256" key="3">
    <source>
        <dbReference type="ARBA" id="ARBA00022448"/>
    </source>
</evidence>
<evidence type="ECO:0000256" key="2">
    <source>
        <dbReference type="ARBA" id="ARBA00010072"/>
    </source>
</evidence>
<gene>
    <name evidence="12" type="primary">artQ</name>
    <name evidence="12" type="ORF">GCM10023095_21360</name>
</gene>
<dbReference type="Pfam" id="PF00528">
    <property type="entry name" value="BPD_transp_1"/>
    <property type="match status" value="1"/>
</dbReference>
<dbReference type="EMBL" id="BAABFC010000013">
    <property type="protein sequence ID" value="GAA4500127.1"/>
    <property type="molecule type" value="Genomic_DNA"/>
</dbReference>
<keyword evidence="9 10" id="KW-0472">Membrane</keyword>
<reference evidence="13" key="1">
    <citation type="journal article" date="2019" name="Int. J. Syst. Evol. Microbiol.">
        <title>The Global Catalogue of Microorganisms (GCM) 10K type strain sequencing project: providing services to taxonomists for standard genome sequencing and annotation.</title>
        <authorList>
            <consortium name="The Broad Institute Genomics Platform"/>
            <consortium name="The Broad Institute Genome Sequencing Center for Infectious Disease"/>
            <person name="Wu L."/>
            <person name="Ma J."/>
        </authorList>
    </citation>
    <scope>NUCLEOTIDE SEQUENCE [LARGE SCALE GENOMIC DNA]</scope>
    <source>
        <strain evidence="13">JCM 32226</strain>
    </source>
</reference>
<keyword evidence="6 10" id="KW-0812">Transmembrane</keyword>
<proteinExistence type="inferred from homology"/>
<dbReference type="InterPro" id="IPR000515">
    <property type="entry name" value="MetI-like"/>
</dbReference>
<evidence type="ECO:0000256" key="4">
    <source>
        <dbReference type="ARBA" id="ARBA00022475"/>
    </source>
</evidence>
<keyword evidence="5" id="KW-0997">Cell inner membrane</keyword>
<feature type="transmembrane region" description="Helical" evidence="10">
    <location>
        <begin position="79"/>
        <end position="99"/>
    </location>
</feature>
<dbReference type="InterPro" id="IPR035906">
    <property type="entry name" value="MetI-like_sf"/>
</dbReference>
<evidence type="ECO:0000313" key="13">
    <source>
        <dbReference type="Proteomes" id="UP001501321"/>
    </source>
</evidence>
<dbReference type="NCBIfam" id="TIGR01726">
    <property type="entry name" value="HEQRo_perm_3TM"/>
    <property type="match status" value="1"/>
</dbReference>
<comment type="similarity">
    <text evidence="2">Belongs to the binding-protein-dependent transport system permease family. HisMQ subfamily.</text>
</comment>
<dbReference type="NCBIfam" id="NF008337">
    <property type="entry name" value="PRK11123.1"/>
    <property type="match status" value="1"/>
</dbReference>
<dbReference type="PANTHER" id="PTHR30133">
    <property type="entry name" value="CATIONIC AMINO ACID TRANSPORTER, MEMBRANE COMPONENT"/>
    <property type="match status" value="1"/>
</dbReference>
<evidence type="ECO:0000256" key="5">
    <source>
        <dbReference type="ARBA" id="ARBA00022519"/>
    </source>
</evidence>
<protein>
    <submittedName>
        <fullName evidence="12">Arginine ABC transporter permease ArtQ</fullName>
    </submittedName>
</protein>
<evidence type="ECO:0000256" key="6">
    <source>
        <dbReference type="ARBA" id="ARBA00022692"/>
    </source>
</evidence>
<feature type="domain" description="ABC transmembrane type-1" evidence="11">
    <location>
        <begin position="5"/>
        <end position="204"/>
    </location>
</feature>
<evidence type="ECO:0000256" key="9">
    <source>
        <dbReference type="ARBA" id="ARBA00023136"/>
    </source>
</evidence>
<dbReference type="RefSeq" id="WP_345012879.1">
    <property type="nucleotide sequence ID" value="NZ_BAABFC010000013.1"/>
</dbReference>
<keyword evidence="4" id="KW-1003">Cell membrane</keyword>
<evidence type="ECO:0000256" key="8">
    <source>
        <dbReference type="ARBA" id="ARBA00022989"/>
    </source>
</evidence>
<dbReference type="InterPro" id="IPR010065">
    <property type="entry name" value="AA_ABC_transptr_permease_3TM"/>
</dbReference>
<dbReference type="Proteomes" id="UP001501321">
    <property type="component" value="Unassembled WGS sequence"/>
</dbReference>
<dbReference type="InterPro" id="IPR051613">
    <property type="entry name" value="ABC_transp_permease_HisMQ"/>
</dbReference>
<comment type="caution">
    <text evidence="12">The sequence shown here is derived from an EMBL/GenBank/DDBJ whole genome shotgun (WGS) entry which is preliminary data.</text>
</comment>
<organism evidence="12 13">
    <name type="scientific">Pseudaeromonas paramecii</name>
    <dbReference type="NCBI Taxonomy" id="2138166"/>
    <lineage>
        <taxon>Bacteria</taxon>
        <taxon>Pseudomonadati</taxon>
        <taxon>Pseudomonadota</taxon>
        <taxon>Gammaproteobacteria</taxon>
        <taxon>Aeromonadales</taxon>
        <taxon>Aeromonadaceae</taxon>
        <taxon>Pseudaeromonas</taxon>
    </lineage>
</organism>
<name>A0ABP8QD92_9GAMM</name>
<dbReference type="PANTHER" id="PTHR30133:SF2">
    <property type="entry name" value="ARGININE ABC TRANSPORTER PERMEASE PROTEIN ARTQ"/>
    <property type="match status" value="1"/>
</dbReference>